<evidence type="ECO:0008006" key="5">
    <source>
        <dbReference type="Google" id="ProtNLM"/>
    </source>
</evidence>
<evidence type="ECO:0000313" key="3">
    <source>
        <dbReference type="EMBL" id="GGF64266.1"/>
    </source>
</evidence>
<dbReference type="InterPro" id="IPR035919">
    <property type="entry name" value="EAL_sf"/>
</dbReference>
<dbReference type="Pfam" id="PF00563">
    <property type="entry name" value="EAL"/>
    <property type="match status" value="1"/>
</dbReference>
<dbReference type="Gene3D" id="3.30.450.20">
    <property type="entry name" value="PAS domain"/>
    <property type="match status" value="1"/>
</dbReference>
<dbReference type="FunFam" id="3.20.20.450:FF:000001">
    <property type="entry name" value="Cyclic di-GMP phosphodiesterase yahA"/>
    <property type="match status" value="1"/>
</dbReference>
<proteinExistence type="predicted"/>
<dbReference type="Gene3D" id="3.30.70.270">
    <property type="match status" value="1"/>
</dbReference>
<dbReference type="SUPFAM" id="SSF55785">
    <property type="entry name" value="PYP-like sensor domain (PAS domain)"/>
    <property type="match status" value="1"/>
</dbReference>
<dbReference type="Gene3D" id="3.20.20.450">
    <property type="entry name" value="EAL domain"/>
    <property type="match status" value="1"/>
</dbReference>
<dbReference type="CDD" id="cd01949">
    <property type="entry name" value="GGDEF"/>
    <property type="match status" value="1"/>
</dbReference>
<gene>
    <name evidence="3" type="ORF">GCM10011332_17920</name>
</gene>
<dbReference type="SUPFAM" id="SSF55073">
    <property type="entry name" value="Nucleotide cyclase"/>
    <property type="match status" value="1"/>
</dbReference>
<dbReference type="AlphaFoldDB" id="A0A917C0C2"/>
<evidence type="ECO:0000259" key="1">
    <source>
        <dbReference type="PROSITE" id="PS50883"/>
    </source>
</evidence>
<dbReference type="InterPro" id="IPR035965">
    <property type="entry name" value="PAS-like_dom_sf"/>
</dbReference>
<keyword evidence="4" id="KW-1185">Reference proteome</keyword>
<organism evidence="3 4">
    <name type="scientific">Terasakiella brassicae</name>
    <dbReference type="NCBI Taxonomy" id="1634917"/>
    <lineage>
        <taxon>Bacteria</taxon>
        <taxon>Pseudomonadati</taxon>
        <taxon>Pseudomonadota</taxon>
        <taxon>Alphaproteobacteria</taxon>
        <taxon>Rhodospirillales</taxon>
        <taxon>Terasakiellaceae</taxon>
        <taxon>Terasakiella</taxon>
    </lineage>
</organism>
<sequence>MGPIKLTKEHKKTALEQKMKPLDDETPQELKAEICKLRNALRESENRLGKMIGNLPVTLFRLEMDARGKISFPYISSTISSLVGADEDAITQDADNFLNLLDQRLRDRLFRRLRRSARSNTPFDQEVCLLDDKLGKLCIRVFANVAVHNKEGTIWDGAAMDITGQHLLDERLRYLAYHDEMTQLPNRMALEEHLNILFEEKDESFAVLALAIDRLDLVNDTLGQETANRLVTTVASQLADFLPKGTFLAHPRAESFSIVLRHIDGDMSVAEIAERILERMKIPFDIGTRRLDVSVSMGISLAHRDGENAESLMMNADTALRRAHLTSPGGYRFYVEEMNTRALRVLAYENRLRKAILRKEFIPFFQPLIDVKTGEIAAMEALVRWRHPRLGLVWPGEFIPVAEEAGLIGDICHQVLYETCMTAKRWMEAGYGAIPMAVNISWRQFAQPERLLQLMSDVLKETGTPPELIELELTESSVMEEPDSAIRTLNDLREFGVMASIDDFGTGYSSLSYLKRLPISKLKIDRAFINEVTHNERDAAIVDAIIRLAQALGLKTVAEGIETQEQFEFLKEKGCDLGQGFLFSRPVPAEDMEKILQEGGFSDFRVLQ</sequence>
<evidence type="ECO:0000259" key="2">
    <source>
        <dbReference type="PROSITE" id="PS50887"/>
    </source>
</evidence>
<dbReference type="GO" id="GO:0071111">
    <property type="term" value="F:cyclic-guanylate-specific phosphodiesterase activity"/>
    <property type="evidence" value="ECO:0007669"/>
    <property type="project" value="InterPro"/>
</dbReference>
<protein>
    <recommendedName>
        <fullName evidence="5">Diguanylate cyclase</fullName>
    </recommendedName>
</protein>
<feature type="domain" description="EAL" evidence="1">
    <location>
        <begin position="345"/>
        <end position="600"/>
    </location>
</feature>
<dbReference type="PROSITE" id="PS50887">
    <property type="entry name" value="GGDEF"/>
    <property type="match status" value="1"/>
</dbReference>
<dbReference type="InterPro" id="IPR001633">
    <property type="entry name" value="EAL_dom"/>
</dbReference>
<dbReference type="CDD" id="cd01948">
    <property type="entry name" value="EAL"/>
    <property type="match status" value="1"/>
</dbReference>
<dbReference type="SUPFAM" id="SSF141868">
    <property type="entry name" value="EAL domain-like"/>
    <property type="match status" value="1"/>
</dbReference>
<dbReference type="InterPro" id="IPR043128">
    <property type="entry name" value="Rev_trsase/Diguanyl_cyclase"/>
</dbReference>
<dbReference type="InterPro" id="IPR029787">
    <property type="entry name" value="Nucleotide_cyclase"/>
</dbReference>
<dbReference type="NCBIfam" id="TIGR00254">
    <property type="entry name" value="GGDEF"/>
    <property type="match status" value="1"/>
</dbReference>
<dbReference type="PANTHER" id="PTHR33121">
    <property type="entry name" value="CYCLIC DI-GMP PHOSPHODIESTERASE PDEF"/>
    <property type="match status" value="1"/>
</dbReference>
<dbReference type="Pfam" id="PF00990">
    <property type="entry name" value="GGDEF"/>
    <property type="match status" value="1"/>
</dbReference>
<dbReference type="InterPro" id="IPR000160">
    <property type="entry name" value="GGDEF_dom"/>
</dbReference>
<reference evidence="3" key="1">
    <citation type="journal article" date="2014" name="Int. J. Syst. Evol. Microbiol.">
        <title>Complete genome sequence of Corynebacterium casei LMG S-19264T (=DSM 44701T), isolated from a smear-ripened cheese.</title>
        <authorList>
            <consortium name="US DOE Joint Genome Institute (JGI-PGF)"/>
            <person name="Walter F."/>
            <person name="Albersmeier A."/>
            <person name="Kalinowski J."/>
            <person name="Ruckert C."/>
        </authorList>
    </citation>
    <scope>NUCLEOTIDE SEQUENCE</scope>
    <source>
        <strain evidence="3">CGMCC 1.15254</strain>
    </source>
</reference>
<feature type="domain" description="GGDEF" evidence="2">
    <location>
        <begin position="203"/>
        <end position="338"/>
    </location>
</feature>
<name>A0A917C0C2_9PROT</name>
<dbReference type="InterPro" id="IPR050706">
    <property type="entry name" value="Cyclic-di-GMP_PDE-like"/>
</dbReference>
<dbReference type="SMART" id="SM00052">
    <property type="entry name" value="EAL"/>
    <property type="match status" value="1"/>
</dbReference>
<dbReference type="Proteomes" id="UP000632498">
    <property type="component" value="Unassembled WGS sequence"/>
</dbReference>
<dbReference type="PROSITE" id="PS50883">
    <property type="entry name" value="EAL"/>
    <property type="match status" value="1"/>
</dbReference>
<dbReference type="PANTHER" id="PTHR33121:SF70">
    <property type="entry name" value="SIGNALING PROTEIN YKOW"/>
    <property type="match status" value="1"/>
</dbReference>
<comment type="caution">
    <text evidence="3">The sequence shown here is derived from an EMBL/GenBank/DDBJ whole genome shotgun (WGS) entry which is preliminary data.</text>
</comment>
<reference evidence="3" key="2">
    <citation type="submission" date="2020-09" db="EMBL/GenBank/DDBJ databases">
        <authorList>
            <person name="Sun Q."/>
            <person name="Zhou Y."/>
        </authorList>
    </citation>
    <scope>NUCLEOTIDE SEQUENCE</scope>
    <source>
        <strain evidence="3">CGMCC 1.15254</strain>
    </source>
</reference>
<dbReference type="EMBL" id="BMHV01000011">
    <property type="protein sequence ID" value="GGF64266.1"/>
    <property type="molecule type" value="Genomic_DNA"/>
</dbReference>
<dbReference type="SMART" id="SM00267">
    <property type="entry name" value="GGDEF"/>
    <property type="match status" value="1"/>
</dbReference>
<accession>A0A917C0C2</accession>
<evidence type="ECO:0000313" key="4">
    <source>
        <dbReference type="Proteomes" id="UP000632498"/>
    </source>
</evidence>